<dbReference type="SMART" id="SM00086">
    <property type="entry name" value="PAC"/>
    <property type="match status" value="2"/>
</dbReference>
<dbReference type="SMART" id="SM00448">
    <property type="entry name" value="REC"/>
    <property type="match status" value="1"/>
</dbReference>
<dbReference type="Gene3D" id="3.40.50.2300">
    <property type="match status" value="1"/>
</dbReference>
<name>A0ABT9E7W1_9PROT</name>
<dbReference type="PANTHER" id="PTHR43065:SF42">
    <property type="entry name" value="TWO-COMPONENT SENSOR PPRA"/>
    <property type="match status" value="1"/>
</dbReference>
<feature type="coiled-coil region" evidence="5">
    <location>
        <begin position="595"/>
        <end position="633"/>
    </location>
</feature>
<keyword evidence="11" id="KW-1185">Reference proteome</keyword>
<evidence type="ECO:0000313" key="11">
    <source>
        <dbReference type="Proteomes" id="UP001243009"/>
    </source>
</evidence>
<dbReference type="InterPro" id="IPR004358">
    <property type="entry name" value="Sig_transdc_His_kin-like_C"/>
</dbReference>
<dbReference type="EMBL" id="JAUTWS010000042">
    <property type="protein sequence ID" value="MDO9712214.1"/>
    <property type="molecule type" value="Genomic_DNA"/>
</dbReference>
<feature type="domain" description="Histidine kinase" evidence="6">
    <location>
        <begin position="642"/>
        <end position="863"/>
    </location>
</feature>
<dbReference type="NCBIfam" id="TIGR00229">
    <property type="entry name" value="sensory_box"/>
    <property type="match status" value="2"/>
</dbReference>
<dbReference type="SUPFAM" id="SSF47384">
    <property type="entry name" value="Homodimeric domain of signal transducing histidine kinase"/>
    <property type="match status" value="1"/>
</dbReference>
<dbReference type="InterPro" id="IPR000014">
    <property type="entry name" value="PAS"/>
</dbReference>
<dbReference type="PROSITE" id="PS50109">
    <property type="entry name" value="HIS_KIN"/>
    <property type="match status" value="1"/>
</dbReference>
<comment type="catalytic activity">
    <reaction evidence="1">
        <text>ATP + protein L-histidine = ADP + protein N-phospho-L-histidine.</text>
        <dbReference type="EC" id="2.7.13.3"/>
    </reaction>
</comment>
<feature type="modified residue" description="4-aspartylphosphate" evidence="4">
    <location>
        <position position="935"/>
    </location>
</feature>
<dbReference type="SUPFAM" id="SSF55785">
    <property type="entry name" value="PYP-like sensor domain (PAS domain)"/>
    <property type="match status" value="2"/>
</dbReference>
<accession>A0ABT9E7W1</accession>
<dbReference type="SUPFAM" id="SSF55874">
    <property type="entry name" value="ATPase domain of HSP90 chaperone/DNA topoisomerase II/histidine kinase"/>
    <property type="match status" value="1"/>
</dbReference>
<dbReference type="InterPro" id="IPR036097">
    <property type="entry name" value="HisK_dim/P_sf"/>
</dbReference>
<dbReference type="PROSITE" id="PS50113">
    <property type="entry name" value="PAC"/>
    <property type="match status" value="1"/>
</dbReference>
<dbReference type="InterPro" id="IPR013655">
    <property type="entry name" value="PAS_fold_3"/>
</dbReference>
<dbReference type="SMART" id="SM00388">
    <property type="entry name" value="HisKA"/>
    <property type="match status" value="1"/>
</dbReference>
<evidence type="ECO:0000256" key="3">
    <source>
        <dbReference type="ARBA" id="ARBA00022553"/>
    </source>
</evidence>
<dbReference type="InterPro" id="IPR005467">
    <property type="entry name" value="His_kinase_dom"/>
</dbReference>
<keyword evidence="3 4" id="KW-0597">Phosphoprotein</keyword>
<gene>
    <name evidence="10" type="ORF">Q7A36_27980</name>
</gene>
<dbReference type="Gene3D" id="3.30.450.20">
    <property type="entry name" value="PAS domain"/>
    <property type="match status" value="2"/>
</dbReference>
<dbReference type="Gene3D" id="1.10.287.130">
    <property type="match status" value="1"/>
</dbReference>
<dbReference type="InterPro" id="IPR000700">
    <property type="entry name" value="PAS-assoc_C"/>
</dbReference>
<evidence type="ECO:0000256" key="2">
    <source>
        <dbReference type="ARBA" id="ARBA00012438"/>
    </source>
</evidence>
<dbReference type="InterPro" id="IPR001789">
    <property type="entry name" value="Sig_transdc_resp-reg_receiver"/>
</dbReference>
<organism evidence="10 11">
    <name type="scientific">Paracraurococcus lichenis</name>
    <dbReference type="NCBI Taxonomy" id="3064888"/>
    <lineage>
        <taxon>Bacteria</taxon>
        <taxon>Pseudomonadati</taxon>
        <taxon>Pseudomonadota</taxon>
        <taxon>Alphaproteobacteria</taxon>
        <taxon>Acetobacterales</taxon>
        <taxon>Roseomonadaceae</taxon>
        <taxon>Paracraurococcus</taxon>
    </lineage>
</organism>
<dbReference type="RefSeq" id="WP_305107069.1">
    <property type="nucleotide sequence ID" value="NZ_JAUTWS010000042.1"/>
</dbReference>
<dbReference type="Pfam" id="PF08447">
    <property type="entry name" value="PAS_3"/>
    <property type="match status" value="1"/>
</dbReference>
<reference evidence="10 11" key="1">
    <citation type="submission" date="2023-08" db="EMBL/GenBank/DDBJ databases">
        <title>The draft genome sequence of Paracraurococcus sp. LOR1-02.</title>
        <authorList>
            <person name="Kingkaew E."/>
            <person name="Tanasupawat S."/>
        </authorList>
    </citation>
    <scope>NUCLEOTIDE SEQUENCE [LARGE SCALE GENOMIC DNA]</scope>
    <source>
        <strain evidence="10 11">LOR1-02</strain>
    </source>
</reference>
<dbReference type="Gene3D" id="3.30.565.10">
    <property type="entry name" value="Histidine kinase-like ATPase, C-terminal domain"/>
    <property type="match status" value="1"/>
</dbReference>
<dbReference type="SMART" id="SM00091">
    <property type="entry name" value="PAS"/>
    <property type="match status" value="2"/>
</dbReference>
<feature type="domain" description="Response regulatory" evidence="7">
    <location>
        <begin position="885"/>
        <end position="1002"/>
    </location>
</feature>
<evidence type="ECO:0000259" key="9">
    <source>
        <dbReference type="PROSITE" id="PS50113"/>
    </source>
</evidence>
<dbReference type="InterPro" id="IPR011006">
    <property type="entry name" value="CheY-like_superfamily"/>
</dbReference>
<dbReference type="Proteomes" id="UP001243009">
    <property type="component" value="Unassembled WGS sequence"/>
</dbReference>
<dbReference type="PROSITE" id="PS50112">
    <property type="entry name" value="PAS"/>
    <property type="match status" value="1"/>
</dbReference>
<dbReference type="CDD" id="cd00130">
    <property type="entry name" value="PAS"/>
    <property type="match status" value="2"/>
</dbReference>
<dbReference type="InterPro" id="IPR035965">
    <property type="entry name" value="PAS-like_dom_sf"/>
</dbReference>
<protein>
    <recommendedName>
        <fullName evidence="2">histidine kinase</fullName>
        <ecNumber evidence="2">2.7.13.3</ecNumber>
    </recommendedName>
</protein>
<evidence type="ECO:0000256" key="1">
    <source>
        <dbReference type="ARBA" id="ARBA00000085"/>
    </source>
</evidence>
<keyword evidence="5" id="KW-0175">Coiled coil</keyword>
<dbReference type="CDD" id="cd12915">
    <property type="entry name" value="PDC2_DGC_like"/>
    <property type="match status" value="1"/>
</dbReference>
<dbReference type="PANTHER" id="PTHR43065">
    <property type="entry name" value="SENSOR HISTIDINE KINASE"/>
    <property type="match status" value="1"/>
</dbReference>
<dbReference type="InterPro" id="IPR003594">
    <property type="entry name" value="HATPase_dom"/>
</dbReference>
<feature type="domain" description="PAS" evidence="8">
    <location>
        <begin position="355"/>
        <end position="411"/>
    </location>
</feature>
<dbReference type="EC" id="2.7.13.3" evidence="2"/>
<dbReference type="Pfam" id="PF13426">
    <property type="entry name" value="PAS_9"/>
    <property type="match status" value="1"/>
</dbReference>
<dbReference type="SUPFAM" id="SSF52172">
    <property type="entry name" value="CheY-like"/>
    <property type="match status" value="1"/>
</dbReference>
<feature type="domain" description="PAC" evidence="9">
    <location>
        <begin position="551"/>
        <end position="604"/>
    </location>
</feature>
<sequence length="1009" mass="107855">MLWLLAVVIVPLIIFRAGTLWMQFEDDRAQAEAHLLEQARTMARLVDLEFERTQAVARTLATSPALARGDLDTFADGLRAARDLLSEGLPVGAPPVRMTLVDAAGARLLDTSAPDGRGRGDPALPHVRAAIASGKPQISDLHLLGANNTVPVIAVAVPARIAAVEGENQHSAIAAIGATLPRQRLVAITELVDMPLGGFITVLDRQGVIVARSVGDAETVGKQSRPAVLQAIRAAESGLAPRGTRTLEGVPSTIAFARAPQSGYVVELGVSDAAFLAQLEGNARRTIVIGLTAVALSLLLAMRVARRTVADFRRVPEVAVAGAAMGGTPPERIGLREADDLTAVLAGIIAERERVAADARALFENSPVGVVISDTSGRVHAANNAFLTLIGRERADLDRRNLRLDEITPKEWLARNKVAIAEVAATGRCMPFEKEYLRPDGTRVPVLVSFGLVDRDTGVGAAFVVDLSERRAAEAALRESEARFRAITDTMPQMVWSARPDGYHDYYNRRWHDLTGTAPERAGEWSPVLHPDDREHAWALWRQSLATGEPFEVEYRIRMADGAYRWMLGRALPVRDPDTGTITRWFGTCTDIEDTVAAREALARSREDLERLVEERTHDLREAEARLAHAQRMEALGQLAGGIAHDFNNVLQAVQGAVTLIERRPADPEAVARLARLAREATGRGAAVTRRLLAFSRRGDLRAEPLDAASLLGGMREILAHTLGAGIEVRVETQEGLLPLLADKGQLETVLVNLATNARDAMSGQGVLSLTATAETVSREGHPAGLSAGEYLRLSVADTGSGMDQATLARVLEPFFTTKGIGRGTGLGLSMAKGFVEQSGGTLAIESTRGQGTVVVLWLPTTAGEGTTRPSSGKEQSAEMRTHARILLVDDETQVREMIAEELAAAGCTVLPMESGAQALERLDAGEAVDVVVTDLSMPGMDGIAVIREAQRRRTGLPAILLTGYATSAAEFAIGDMVNGPVCLLRKPVDGAALADQVAILVQKAHLQG</sequence>
<proteinExistence type="predicted"/>
<dbReference type="SMART" id="SM00387">
    <property type="entry name" value="HATPase_c"/>
    <property type="match status" value="1"/>
</dbReference>
<dbReference type="InterPro" id="IPR001610">
    <property type="entry name" value="PAC"/>
</dbReference>
<evidence type="ECO:0000256" key="5">
    <source>
        <dbReference type="SAM" id="Coils"/>
    </source>
</evidence>
<dbReference type="PROSITE" id="PS50110">
    <property type="entry name" value="RESPONSE_REGULATORY"/>
    <property type="match status" value="1"/>
</dbReference>
<comment type="caution">
    <text evidence="10">The sequence shown here is derived from an EMBL/GenBank/DDBJ whole genome shotgun (WGS) entry which is preliminary data.</text>
</comment>
<dbReference type="InterPro" id="IPR036890">
    <property type="entry name" value="HATPase_C_sf"/>
</dbReference>
<dbReference type="InterPro" id="IPR003661">
    <property type="entry name" value="HisK_dim/P_dom"/>
</dbReference>
<evidence type="ECO:0000259" key="7">
    <source>
        <dbReference type="PROSITE" id="PS50110"/>
    </source>
</evidence>
<dbReference type="Pfam" id="PF00072">
    <property type="entry name" value="Response_reg"/>
    <property type="match status" value="1"/>
</dbReference>
<dbReference type="Pfam" id="PF02518">
    <property type="entry name" value="HATPase_c"/>
    <property type="match status" value="1"/>
</dbReference>
<evidence type="ECO:0000256" key="4">
    <source>
        <dbReference type="PROSITE-ProRule" id="PRU00169"/>
    </source>
</evidence>
<dbReference type="PRINTS" id="PR00344">
    <property type="entry name" value="BCTRLSENSOR"/>
</dbReference>
<evidence type="ECO:0000313" key="10">
    <source>
        <dbReference type="EMBL" id="MDO9712214.1"/>
    </source>
</evidence>
<evidence type="ECO:0000259" key="6">
    <source>
        <dbReference type="PROSITE" id="PS50109"/>
    </source>
</evidence>
<evidence type="ECO:0000259" key="8">
    <source>
        <dbReference type="PROSITE" id="PS50112"/>
    </source>
</evidence>